<evidence type="ECO:0000313" key="18">
    <source>
        <dbReference type="Proteomes" id="UP000504629"/>
    </source>
</evidence>
<name>A0A6J2JIA0_BOMMA</name>
<evidence type="ECO:0000256" key="4">
    <source>
        <dbReference type="ARBA" id="ARBA00022692"/>
    </source>
</evidence>
<keyword evidence="5 17" id="KW-1133">Transmembrane helix</keyword>
<evidence type="ECO:0000256" key="11">
    <source>
        <dbReference type="ARBA" id="ARBA00048701"/>
    </source>
</evidence>
<dbReference type="Proteomes" id="UP000504629">
    <property type="component" value="Unplaced"/>
</dbReference>
<proteinExistence type="inferred from homology"/>
<comment type="catalytic activity">
    <reaction evidence="8">
        <text>13-octadecanoyloxy-octadecanoate + H2O = 13-hydroxy-octadecanoate + octadecanoate + H(+)</text>
        <dbReference type="Rhea" id="RHEA:52084"/>
        <dbReference type="ChEBI" id="CHEBI:15377"/>
        <dbReference type="ChEBI" id="CHEBI:15378"/>
        <dbReference type="ChEBI" id="CHEBI:25629"/>
        <dbReference type="ChEBI" id="CHEBI:136304"/>
        <dbReference type="ChEBI" id="CHEBI:136335"/>
    </reaction>
    <physiologicalReaction direction="left-to-right" evidence="8">
        <dbReference type="Rhea" id="RHEA:52085"/>
    </physiologicalReaction>
</comment>
<evidence type="ECO:0000256" key="7">
    <source>
        <dbReference type="ARBA" id="ARBA00047368"/>
    </source>
</evidence>
<evidence type="ECO:0000256" key="13">
    <source>
        <dbReference type="ARBA" id="ARBA00049221"/>
    </source>
</evidence>
<evidence type="ECO:0000256" key="15">
    <source>
        <dbReference type="ARBA" id="ARBA00049322"/>
    </source>
</evidence>
<comment type="catalytic activity">
    <reaction evidence="12">
        <text>9-(9Z-octadecenoyloxy)-octadecanoate + H2O = 9-hydroxy-octadecanoate + (9Z)-octadecenoate + H(+)</text>
        <dbReference type="Rhea" id="RHEA:52048"/>
        <dbReference type="ChEBI" id="CHEBI:15377"/>
        <dbReference type="ChEBI" id="CHEBI:15378"/>
        <dbReference type="ChEBI" id="CHEBI:30823"/>
        <dbReference type="ChEBI" id="CHEBI:136282"/>
        <dbReference type="ChEBI" id="CHEBI:136286"/>
    </reaction>
    <physiologicalReaction direction="left-to-right" evidence="12">
        <dbReference type="Rhea" id="RHEA:52049"/>
    </physiologicalReaction>
</comment>
<dbReference type="KEGG" id="bman:114241937"/>
<feature type="transmembrane region" description="Helical" evidence="17">
    <location>
        <begin position="195"/>
        <end position="219"/>
    </location>
</feature>
<dbReference type="AlphaFoldDB" id="A0A6J2JIA0"/>
<feature type="transmembrane region" description="Helical" evidence="17">
    <location>
        <begin position="57"/>
        <end position="77"/>
    </location>
</feature>
<keyword evidence="18" id="KW-1185">Reference proteome</keyword>
<evidence type="ECO:0000256" key="10">
    <source>
        <dbReference type="ARBA" id="ARBA00048680"/>
    </source>
</evidence>
<dbReference type="PANTHER" id="PTHR10989">
    <property type="entry name" value="ANDROGEN-INDUCED PROTEIN 1-RELATED"/>
    <property type="match status" value="1"/>
</dbReference>
<keyword evidence="6 17" id="KW-0472">Membrane</keyword>
<evidence type="ECO:0000256" key="14">
    <source>
        <dbReference type="ARBA" id="ARBA00049296"/>
    </source>
</evidence>
<accession>A0A6J2JIA0</accession>
<comment type="similarity">
    <text evidence="3">Belongs to the AIG1 family.</text>
</comment>
<dbReference type="GeneID" id="114241937"/>
<dbReference type="Pfam" id="PF04750">
    <property type="entry name" value="Far-17a_AIG1"/>
    <property type="match status" value="1"/>
</dbReference>
<evidence type="ECO:0000313" key="19">
    <source>
        <dbReference type="RefSeq" id="XP_028028737.1"/>
    </source>
</evidence>
<evidence type="ECO:0000256" key="5">
    <source>
        <dbReference type="ARBA" id="ARBA00022989"/>
    </source>
</evidence>
<comment type="catalytic activity">
    <reaction evidence="15">
        <text>13-(9Z-hexadecenoyloxy)-octadecanoate + H2O = 13-hydroxy-octadecanoate + (9Z)-hexadecenoate + H(+)</text>
        <dbReference type="Rhea" id="RHEA:52076"/>
        <dbReference type="ChEBI" id="CHEBI:15377"/>
        <dbReference type="ChEBI" id="CHEBI:15378"/>
        <dbReference type="ChEBI" id="CHEBI:32372"/>
        <dbReference type="ChEBI" id="CHEBI:136304"/>
        <dbReference type="ChEBI" id="CHEBI:136315"/>
    </reaction>
    <physiologicalReaction direction="left-to-right" evidence="15">
        <dbReference type="Rhea" id="RHEA:52077"/>
    </physiologicalReaction>
</comment>
<dbReference type="PANTHER" id="PTHR10989:SF16">
    <property type="entry name" value="AT02829P-RELATED"/>
    <property type="match status" value="1"/>
</dbReference>
<comment type="catalytic activity">
    <reaction evidence="9">
        <text>9-hexadecanoyloxy-octadecanoate + H2O = 9-hydroxy-octadecanoate + hexadecanoate + H(+)</text>
        <dbReference type="Rhea" id="RHEA:52052"/>
        <dbReference type="ChEBI" id="CHEBI:7896"/>
        <dbReference type="ChEBI" id="CHEBI:15377"/>
        <dbReference type="ChEBI" id="CHEBI:15378"/>
        <dbReference type="ChEBI" id="CHEBI:83670"/>
        <dbReference type="ChEBI" id="CHEBI:136286"/>
    </reaction>
    <physiologicalReaction direction="left-to-right" evidence="9">
        <dbReference type="Rhea" id="RHEA:52053"/>
    </physiologicalReaction>
</comment>
<dbReference type="GO" id="GO:0016020">
    <property type="term" value="C:membrane"/>
    <property type="evidence" value="ECO:0007669"/>
    <property type="project" value="InterPro"/>
</dbReference>
<comment type="subcellular location">
    <subcellularLocation>
        <location evidence="2">Endomembrane system</location>
        <topology evidence="2">Multi-pass membrane protein</topology>
    </subcellularLocation>
</comment>
<comment type="catalytic activity">
    <reaction evidence="16">
        <text>12-(9Z-hexadecenoyloxy)-octadecanoate + H2O = 12-hydroxyoctadecanoate + (9Z)-hexadecenoate + H(+)</text>
        <dbReference type="Rhea" id="RHEA:52072"/>
        <dbReference type="ChEBI" id="CHEBI:15377"/>
        <dbReference type="ChEBI" id="CHEBI:15378"/>
        <dbReference type="ChEBI" id="CHEBI:32372"/>
        <dbReference type="ChEBI" id="CHEBI:84201"/>
        <dbReference type="ChEBI" id="CHEBI:136312"/>
    </reaction>
    <physiologicalReaction direction="left-to-right" evidence="16">
        <dbReference type="Rhea" id="RHEA:52073"/>
    </physiologicalReaction>
</comment>
<comment type="catalytic activity">
    <reaction evidence="13">
        <text>9-octadecanoyloxy-octadecanoate + H2O = 9-hydroxy-octadecanoate + octadecanoate + H(+)</text>
        <dbReference type="Rhea" id="RHEA:52096"/>
        <dbReference type="ChEBI" id="CHEBI:15377"/>
        <dbReference type="ChEBI" id="CHEBI:15378"/>
        <dbReference type="ChEBI" id="CHEBI:25629"/>
        <dbReference type="ChEBI" id="CHEBI:136286"/>
        <dbReference type="ChEBI" id="CHEBI:136373"/>
    </reaction>
    <physiologicalReaction direction="left-to-right" evidence="13">
        <dbReference type="Rhea" id="RHEA:52097"/>
    </physiologicalReaction>
</comment>
<comment type="catalytic activity">
    <reaction evidence="14">
        <text>13-(9Z-octadecenoyloxy)-octadecanoate + H2O = 13-hydroxy-octadecanoate + (9Z)-octadecenoate + H(+)</text>
        <dbReference type="Rhea" id="RHEA:52064"/>
        <dbReference type="ChEBI" id="CHEBI:15377"/>
        <dbReference type="ChEBI" id="CHEBI:15378"/>
        <dbReference type="ChEBI" id="CHEBI:30823"/>
        <dbReference type="ChEBI" id="CHEBI:136303"/>
        <dbReference type="ChEBI" id="CHEBI:136304"/>
    </reaction>
    <physiologicalReaction direction="left-to-right" evidence="14">
        <dbReference type="Rhea" id="RHEA:52065"/>
    </physiologicalReaction>
</comment>
<evidence type="ECO:0000256" key="16">
    <source>
        <dbReference type="ARBA" id="ARBA00049428"/>
    </source>
</evidence>
<evidence type="ECO:0000256" key="9">
    <source>
        <dbReference type="ARBA" id="ARBA00047863"/>
    </source>
</evidence>
<comment type="catalytic activity">
    <reaction evidence="1">
        <text>9-(9Z-hexadecenoyloxy)-octadecanoate + H2O = (9Z)-hexadecenoate + 9-hydroxy-octadecanoate + H(+)</text>
        <dbReference type="Rhea" id="RHEA:52068"/>
        <dbReference type="ChEBI" id="CHEBI:15377"/>
        <dbReference type="ChEBI" id="CHEBI:15378"/>
        <dbReference type="ChEBI" id="CHEBI:32372"/>
        <dbReference type="ChEBI" id="CHEBI:136286"/>
        <dbReference type="ChEBI" id="CHEBI:136309"/>
    </reaction>
    <physiologicalReaction direction="left-to-right" evidence="1">
        <dbReference type="Rhea" id="RHEA:52069"/>
    </physiologicalReaction>
</comment>
<sequence>MPSPAAYRVAGHVVALGLHLTNTAVILGNFNEELLRTDPDIRNLHFMQFKFLTTWNMVFQLMYATLGLVCDGLTLLGRDDVTPKTVRKLRNAIFESIVCPYSLFIVGIFWSLYNYNRDWLYPEYIDKVVSFNSNLVMHLAILPVVLWELSFQERTRPKSDKLSLQVLTALYIVYNLVILYTYFQRNLWPYPLIYQVFGTVLYPILVMLMLALIVLSYYVQWEIHAWIWRPLKVTQKNN</sequence>
<comment type="catalytic activity">
    <reaction evidence="11">
        <text>12-(9Z-octadecenoyloxy)-octadecanoate + H2O = 12-hydroxyoctadecanoate + (9Z)-octadecenoate + H(+)</text>
        <dbReference type="Rhea" id="RHEA:52060"/>
        <dbReference type="ChEBI" id="CHEBI:15377"/>
        <dbReference type="ChEBI" id="CHEBI:15378"/>
        <dbReference type="ChEBI" id="CHEBI:30823"/>
        <dbReference type="ChEBI" id="CHEBI:84201"/>
        <dbReference type="ChEBI" id="CHEBI:136302"/>
    </reaction>
    <physiologicalReaction direction="left-to-right" evidence="11">
        <dbReference type="Rhea" id="RHEA:52061"/>
    </physiologicalReaction>
</comment>
<evidence type="ECO:0000256" key="8">
    <source>
        <dbReference type="ARBA" id="ARBA00047427"/>
    </source>
</evidence>
<dbReference type="OrthoDB" id="1898221at2759"/>
<comment type="catalytic activity">
    <reaction evidence="10">
        <text>12-octadecanoyloxy-octadecanoate + H2O = 12-hydroxyoctadecanoate + octadecanoate + H(+)</text>
        <dbReference type="Rhea" id="RHEA:52080"/>
        <dbReference type="ChEBI" id="CHEBI:15377"/>
        <dbReference type="ChEBI" id="CHEBI:15378"/>
        <dbReference type="ChEBI" id="CHEBI:25629"/>
        <dbReference type="ChEBI" id="CHEBI:84201"/>
        <dbReference type="ChEBI" id="CHEBI:136330"/>
    </reaction>
    <physiologicalReaction direction="left-to-right" evidence="10">
        <dbReference type="Rhea" id="RHEA:52081"/>
    </physiologicalReaction>
</comment>
<evidence type="ECO:0000256" key="6">
    <source>
        <dbReference type="ARBA" id="ARBA00023136"/>
    </source>
</evidence>
<evidence type="ECO:0000256" key="1">
    <source>
        <dbReference type="ARBA" id="ARBA00000923"/>
    </source>
</evidence>
<feature type="transmembrane region" description="Helical" evidence="17">
    <location>
        <begin position="162"/>
        <end position="183"/>
    </location>
</feature>
<feature type="transmembrane region" description="Helical" evidence="17">
    <location>
        <begin position="133"/>
        <end position="150"/>
    </location>
</feature>
<evidence type="ECO:0000256" key="2">
    <source>
        <dbReference type="ARBA" id="ARBA00004127"/>
    </source>
</evidence>
<gene>
    <name evidence="19" type="primary">LOC114241937</name>
</gene>
<evidence type="ECO:0000256" key="3">
    <source>
        <dbReference type="ARBA" id="ARBA00009300"/>
    </source>
</evidence>
<evidence type="ECO:0000256" key="12">
    <source>
        <dbReference type="ARBA" id="ARBA00048800"/>
    </source>
</evidence>
<evidence type="ECO:0000256" key="17">
    <source>
        <dbReference type="SAM" id="Phobius"/>
    </source>
</evidence>
<dbReference type="InterPro" id="IPR006838">
    <property type="entry name" value="ADTRP_AIG1"/>
</dbReference>
<protein>
    <submittedName>
        <fullName evidence="19">Androgen-dependent TFPI-regulating protein-like</fullName>
    </submittedName>
</protein>
<keyword evidence="4 17" id="KW-0812">Transmembrane</keyword>
<comment type="catalytic activity">
    <reaction evidence="7">
        <text>12-hexadecanoyloxy-octadecanoate + H2O = 12-hydroxyoctadecanoate + hexadecanoate + H(+)</text>
        <dbReference type="Rhea" id="RHEA:52056"/>
        <dbReference type="ChEBI" id="CHEBI:7896"/>
        <dbReference type="ChEBI" id="CHEBI:15377"/>
        <dbReference type="ChEBI" id="CHEBI:15378"/>
        <dbReference type="ChEBI" id="CHEBI:83677"/>
        <dbReference type="ChEBI" id="CHEBI:84201"/>
    </reaction>
    <physiologicalReaction direction="left-to-right" evidence="7">
        <dbReference type="Rhea" id="RHEA:52057"/>
    </physiologicalReaction>
</comment>
<feature type="transmembrane region" description="Helical" evidence="17">
    <location>
        <begin position="89"/>
        <end position="113"/>
    </location>
</feature>
<reference evidence="19" key="1">
    <citation type="submission" date="2025-08" db="UniProtKB">
        <authorList>
            <consortium name="RefSeq"/>
        </authorList>
    </citation>
    <scope>IDENTIFICATION</scope>
    <source>
        <tissue evidence="19">Silk gland</tissue>
    </source>
</reference>
<organism evidence="18 19">
    <name type="scientific">Bombyx mandarina</name>
    <name type="common">Wild silk moth</name>
    <name type="synonym">Wild silkworm</name>
    <dbReference type="NCBI Taxonomy" id="7092"/>
    <lineage>
        <taxon>Eukaryota</taxon>
        <taxon>Metazoa</taxon>
        <taxon>Ecdysozoa</taxon>
        <taxon>Arthropoda</taxon>
        <taxon>Hexapoda</taxon>
        <taxon>Insecta</taxon>
        <taxon>Pterygota</taxon>
        <taxon>Neoptera</taxon>
        <taxon>Endopterygota</taxon>
        <taxon>Lepidoptera</taxon>
        <taxon>Glossata</taxon>
        <taxon>Ditrysia</taxon>
        <taxon>Bombycoidea</taxon>
        <taxon>Bombycidae</taxon>
        <taxon>Bombycinae</taxon>
        <taxon>Bombyx</taxon>
    </lineage>
</organism>
<dbReference type="GO" id="GO:0012505">
    <property type="term" value="C:endomembrane system"/>
    <property type="evidence" value="ECO:0007669"/>
    <property type="project" value="UniProtKB-SubCell"/>
</dbReference>
<dbReference type="RefSeq" id="XP_028028737.1">
    <property type="nucleotide sequence ID" value="XM_028172936.1"/>
</dbReference>